<dbReference type="NCBIfam" id="TIGR00194">
    <property type="entry name" value="uvrC"/>
    <property type="match status" value="1"/>
</dbReference>
<dbReference type="Pfam" id="PF14520">
    <property type="entry name" value="HHH_5"/>
    <property type="match status" value="1"/>
</dbReference>
<dbReference type="Gene3D" id="3.30.420.340">
    <property type="entry name" value="UvrC, RNAse H endonuclease domain"/>
    <property type="match status" value="1"/>
</dbReference>
<feature type="domain" description="GIY-YIG" evidence="9">
    <location>
        <begin position="1"/>
        <end position="65"/>
    </location>
</feature>
<dbReference type="InterPro" id="IPR001162">
    <property type="entry name" value="UvrC_RNase_H_dom"/>
</dbReference>
<dbReference type="InterPro" id="IPR003583">
    <property type="entry name" value="Hlx-hairpin-Hlx_DNA-bd_motif"/>
</dbReference>
<dbReference type="FunFam" id="3.30.420.340:FF:000001">
    <property type="entry name" value="UvrABC system protein C"/>
    <property type="match status" value="1"/>
</dbReference>
<comment type="subunit">
    <text evidence="7">Interacts with UvrB in an incision complex.</text>
</comment>
<comment type="function">
    <text evidence="7">The UvrABC repair system catalyzes the recognition and processing of DNA lesions. UvrC both incises the 5' and 3' sides of the lesion. The N-terminal half is responsible for the 3' incision and the C-terminal half is responsible for the 5' incision.</text>
</comment>
<dbReference type="CDD" id="cd10434">
    <property type="entry name" value="GIY-YIG_UvrC_Cho"/>
    <property type="match status" value="1"/>
</dbReference>
<evidence type="ECO:0000256" key="6">
    <source>
        <dbReference type="ARBA" id="ARBA00023236"/>
    </source>
</evidence>
<evidence type="ECO:0000259" key="8">
    <source>
        <dbReference type="PROSITE" id="PS50151"/>
    </source>
</evidence>
<dbReference type="GO" id="GO:0009380">
    <property type="term" value="C:excinuclease repair complex"/>
    <property type="evidence" value="ECO:0007669"/>
    <property type="project" value="InterPro"/>
</dbReference>
<dbReference type="HAMAP" id="MF_00203">
    <property type="entry name" value="UvrC"/>
    <property type="match status" value="1"/>
</dbReference>
<dbReference type="GO" id="GO:0009381">
    <property type="term" value="F:excinuclease ABC activity"/>
    <property type="evidence" value="ECO:0007669"/>
    <property type="project" value="UniProtKB-UniRule"/>
</dbReference>
<dbReference type="PROSITE" id="PS50151">
    <property type="entry name" value="UVR"/>
    <property type="match status" value="1"/>
</dbReference>
<dbReference type="SMART" id="SM00465">
    <property type="entry name" value="GIYc"/>
    <property type="match status" value="1"/>
</dbReference>
<dbReference type="SMART" id="SM00278">
    <property type="entry name" value="HhH1"/>
    <property type="match status" value="2"/>
</dbReference>
<accession>A0A1Y2K6G7</accession>
<evidence type="ECO:0000256" key="5">
    <source>
        <dbReference type="ARBA" id="ARBA00023204"/>
    </source>
</evidence>
<keyword evidence="3 7" id="KW-0228">DNA excision</keyword>
<dbReference type="Gene3D" id="1.10.150.20">
    <property type="entry name" value="5' to 3' exonuclease, C-terminal subdomain"/>
    <property type="match status" value="1"/>
</dbReference>
<keyword evidence="1 7" id="KW-0963">Cytoplasm</keyword>
<dbReference type="Gene3D" id="3.40.1440.10">
    <property type="entry name" value="GIY-YIG endonuclease"/>
    <property type="match status" value="1"/>
</dbReference>
<dbReference type="Pfam" id="PF01541">
    <property type="entry name" value="GIY-YIG"/>
    <property type="match status" value="1"/>
</dbReference>
<dbReference type="PANTHER" id="PTHR30562:SF1">
    <property type="entry name" value="UVRABC SYSTEM PROTEIN C"/>
    <property type="match status" value="1"/>
</dbReference>
<dbReference type="GO" id="GO:0009432">
    <property type="term" value="P:SOS response"/>
    <property type="evidence" value="ECO:0007669"/>
    <property type="project" value="UniProtKB-UniRule"/>
</dbReference>
<dbReference type="PANTHER" id="PTHR30562">
    <property type="entry name" value="UVRC/OXIDOREDUCTASE"/>
    <property type="match status" value="1"/>
</dbReference>
<dbReference type="STRING" id="1434232.MAIT1_03417"/>
<keyword evidence="2 7" id="KW-0227">DNA damage</keyword>
<dbReference type="SUPFAM" id="SSF82771">
    <property type="entry name" value="GIY-YIG endonuclease"/>
    <property type="match status" value="1"/>
</dbReference>
<evidence type="ECO:0000259" key="9">
    <source>
        <dbReference type="PROSITE" id="PS50164"/>
    </source>
</evidence>
<keyword evidence="12" id="KW-1185">Reference proteome</keyword>
<organism evidence="11 12">
    <name type="scientific">Magnetofaba australis IT-1</name>
    <dbReference type="NCBI Taxonomy" id="1434232"/>
    <lineage>
        <taxon>Bacteria</taxon>
        <taxon>Pseudomonadati</taxon>
        <taxon>Pseudomonadota</taxon>
        <taxon>Magnetococcia</taxon>
        <taxon>Magnetococcales</taxon>
        <taxon>Magnetococcaceae</taxon>
        <taxon>Magnetofaba</taxon>
    </lineage>
</organism>
<dbReference type="InterPro" id="IPR036876">
    <property type="entry name" value="UVR_dom_sf"/>
</dbReference>
<dbReference type="Proteomes" id="UP000194003">
    <property type="component" value="Unassembled WGS sequence"/>
</dbReference>
<evidence type="ECO:0000256" key="7">
    <source>
        <dbReference type="HAMAP-Rule" id="MF_00203"/>
    </source>
</evidence>
<dbReference type="SUPFAM" id="SSF46600">
    <property type="entry name" value="C-terminal UvrC-binding domain of UvrB"/>
    <property type="match status" value="1"/>
</dbReference>
<gene>
    <name evidence="7" type="primary">uvrC</name>
    <name evidence="11" type="ORF">MAIT1_03417</name>
</gene>
<dbReference type="PROSITE" id="PS50164">
    <property type="entry name" value="GIY_YIG"/>
    <property type="match status" value="1"/>
</dbReference>
<proteinExistence type="inferred from homology"/>
<dbReference type="InterPro" id="IPR004791">
    <property type="entry name" value="UvrC"/>
</dbReference>
<dbReference type="Pfam" id="PF08459">
    <property type="entry name" value="UvrC_RNaseH_dom"/>
    <property type="match status" value="1"/>
</dbReference>
<dbReference type="NCBIfam" id="NF001824">
    <property type="entry name" value="PRK00558.1-5"/>
    <property type="match status" value="1"/>
</dbReference>
<dbReference type="Pfam" id="PF22920">
    <property type="entry name" value="UvrC_RNaseH"/>
    <property type="match status" value="1"/>
</dbReference>
<comment type="caution">
    <text evidence="11">The sequence shown here is derived from an EMBL/GenBank/DDBJ whole genome shotgun (WGS) entry which is preliminary data.</text>
</comment>
<evidence type="ECO:0000313" key="12">
    <source>
        <dbReference type="Proteomes" id="UP000194003"/>
    </source>
</evidence>
<dbReference type="GO" id="GO:0003677">
    <property type="term" value="F:DNA binding"/>
    <property type="evidence" value="ECO:0007669"/>
    <property type="project" value="UniProtKB-UniRule"/>
</dbReference>
<evidence type="ECO:0000259" key="10">
    <source>
        <dbReference type="PROSITE" id="PS50165"/>
    </source>
</evidence>
<dbReference type="GO" id="GO:0005737">
    <property type="term" value="C:cytoplasm"/>
    <property type="evidence" value="ECO:0007669"/>
    <property type="project" value="UniProtKB-SubCell"/>
</dbReference>
<evidence type="ECO:0000256" key="3">
    <source>
        <dbReference type="ARBA" id="ARBA00022769"/>
    </source>
</evidence>
<sequence>MLYVGKAKQLRKRTLSYFTKNQQSPRIQVMLSLARGLEVTITETESEALILEASLIKKLKPRYNVLLKDDKSYPYLHLSTNHAFPRLSLYRGDRRPPGKYYGPYPSAHAVRETLKWIQKIFPIRQCDDNEFNLRTRPCLQFQIHRCNGPCCDRVSTEEYAALTRDVILFLEGKDKQLTEMLAAAMWSASEERDFEGAKVLRDRIRAIEYVQRQRRVNLAADADMDIAAIELGGGIASAQVFFIRRGVNLGSRGLILEQTGDSDPEEILEQFLQQFYSDKPPPSEVVVDLDLTERAWLENALSERRGQRVTLTRPQRGEKHRLLMLARDNAKQALQRHMSGQEEVRRKLEALTEALNLPQTPDRIEVYDMSHIQDSEAVGAMIVFGPEGFRKNQYRKFNFKDPNLADDTARMAEVLTRRLTRLKNSENEQSEGSGEAWPDLILLDGGQGQLNAVMRVAREMQMDDIAFCGIAKGPERNAGRERLFLPDADEPLILPHDSPALFLLQQIRDEAHRFAIGFHRNKRGKRQIKSALDAIPGVGPRRKKALIARFGSARGVSEASVRELAQTPGVSQTLAETILDALKSDS</sequence>
<dbReference type="InterPro" id="IPR000305">
    <property type="entry name" value="GIY-YIG_endonuc"/>
</dbReference>
<evidence type="ECO:0000256" key="4">
    <source>
        <dbReference type="ARBA" id="ARBA00022881"/>
    </source>
</evidence>
<dbReference type="InterPro" id="IPR010994">
    <property type="entry name" value="RuvA_2-like"/>
</dbReference>
<evidence type="ECO:0000256" key="2">
    <source>
        <dbReference type="ARBA" id="ARBA00022763"/>
    </source>
</evidence>
<keyword evidence="4 7" id="KW-0267">Excision nuclease</keyword>
<dbReference type="EMBL" id="LVJN01000018">
    <property type="protein sequence ID" value="OSM05251.1"/>
    <property type="molecule type" value="Genomic_DNA"/>
</dbReference>
<feature type="domain" description="UvrC family homology region profile" evidence="10">
    <location>
        <begin position="226"/>
        <end position="456"/>
    </location>
</feature>
<comment type="subcellular location">
    <subcellularLocation>
        <location evidence="7">Cytoplasm</location>
    </subcellularLocation>
</comment>
<name>A0A1Y2K6G7_9PROT</name>
<evidence type="ECO:0000313" key="11">
    <source>
        <dbReference type="EMBL" id="OSM05251.1"/>
    </source>
</evidence>
<dbReference type="InterPro" id="IPR050066">
    <property type="entry name" value="UvrABC_protein_C"/>
</dbReference>
<dbReference type="InterPro" id="IPR001943">
    <property type="entry name" value="UVR_dom"/>
</dbReference>
<dbReference type="InterPro" id="IPR038476">
    <property type="entry name" value="UvrC_RNase_H_dom_sf"/>
</dbReference>
<keyword evidence="6 7" id="KW-0742">SOS response</keyword>
<comment type="similarity">
    <text evidence="7">Belongs to the UvrC family.</text>
</comment>
<dbReference type="GO" id="GO:0006289">
    <property type="term" value="P:nucleotide-excision repair"/>
    <property type="evidence" value="ECO:0007669"/>
    <property type="project" value="UniProtKB-UniRule"/>
</dbReference>
<reference evidence="11 12" key="1">
    <citation type="journal article" date="2016" name="BMC Genomics">
        <title>Combined genomic and structural analyses of a cultured magnetotactic bacterium reveals its niche adaptation to a dynamic environment.</title>
        <authorList>
            <person name="Araujo A.C."/>
            <person name="Morillo V."/>
            <person name="Cypriano J."/>
            <person name="Teixeira L.C."/>
            <person name="Leao P."/>
            <person name="Lyra S."/>
            <person name="Almeida L.G."/>
            <person name="Bazylinski D.A."/>
            <person name="Vasconcellos A.T."/>
            <person name="Abreu F."/>
            <person name="Lins U."/>
        </authorList>
    </citation>
    <scope>NUCLEOTIDE SEQUENCE [LARGE SCALE GENOMIC DNA]</scope>
    <source>
        <strain evidence="11 12">IT-1</strain>
    </source>
</reference>
<feature type="domain" description="UVR" evidence="8">
    <location>
        <begin position="175"/>
        <end position="210"/>
    </location>
</feature>
<protein>
    <recommendedName>
        <fullName evidence="7">UvrABC system protein C</fullName>
        <shortName evidence="7">Protein UvrC</shortName>
    </recommendedName>
    <alternativeName>
        <fullName evidence="7">Excinuclease ABC subunit C</fullName>
    </alternativeName>
</protein>
<dbReference type="SUPFAM" id="SSF47781">
    <property type="entry name" value="RuvA domain 2-like"/>
    <property type="match status" value="1"/>
</dbReference>
<dbReference type="AlphaFoldDB" id="A0A1Y2K6G7"/>
<keyword evidence="5 7" id="KW-0234">DNA repair</keyword>
<evidence type="ECO:0000256" key="1">
    <source>
        <dbReference type="ARBA" id="ARBA00022490"/>
    </source>
</evidence>
<dbReference type="InterPro" id="IPR047296">
    <property type="entry name" value="GIY-YIG_UvrC_Cho"/>
</dbReference>
<dbReference type="InterPro" id="IPR035901">
    <property type="entry name" value="GIY-YIG_endonuc_sf"/>
</dbReference>
<dbReference type="PROSITE" id="PS50165">
    <property type="entry name" value="UVRC"/>
    <property type="match status" value="1"/>
</dbReference>